<dbReference type="PANTHER" id="PTHR41523">
    <property type="entry name" value="TWO-COMPONENT SYSTEM SENSOR PROTEIN"/>
    <property type="match status" value="1"/>
</dbReference>
<keyword evidence="11" id="KW-1185">Reference proteome</keyword>
<reference evidence="10 11" key="1">
    <citation type="submission" date="2020-06" db="EMBL/GenBank/DDBJ databases">
        <title>Sulfitobacter algicola sp. nov., isolated from green algae.</title>
        <authorList>
            <person name="Wang C."/>
        </authorList>
    </citation>
    <scope>NUCLEOTIDE SEQUENCE [LARGE SCALE GENOMIC DNA]</scope>
    <source>
        <strain evidence="10 11">1151</strain>
    </source>
</reference>
<dbReference type="PANTHER" id="PTHR41523:SF8">
    <property type="entry name" value="ETHYLENE RESPONSE SENSOR PROTEIN"/>
    <property type="match status" value="1"/>
</dbReference>
<keyword evidence="3" id="KW-0597">Phosphoprotein</keyword>
<protein>
    <recommendedName>
        <fullName evidence="2">histidine kinase</fullName>
        <ecNumber evidence="2">2.7.13.3</ecNumber>
    </recommendedName>
</protein>
<keyword evidence="7" id="KW-0067">ATP-binding</keyword>
<keyword evidence="8" id="KW-1133">Transmembrane helix</keyword>
<evidence type="ECO:0000256" key="3">
    <source>
        <dbReference type="ARBA" id="ARBA00022553"/>
    </source>
</evidence>
<feature type="transmembrane region" description="Helical" evidence="8">
    <location>
        <begin position="267"/>
        <end position="289"/>
    </location>
</feature>
<evidence type="ECO:0000256" key="8">
    <source>
        <dbReference type="SAM" id="Phobius"/>
    </source>
</evidence>
<keyword evidence="8" id="KW-0812">Transmembrane</keyword>
<evidence type="ECO:0000256" key="4">
    <source>
        <dbReference type="ARBA" id="ARBA00022679"/>
    </source>
</evidence>
<dbReference type="EC" id="2.7.13.3" evidence="2"/>
<accession>A0ABX2IM94</accession>
<gene>
    <name evidence="10" type="ORF">HRQ87_04200</name>
</gene>
<feature type="domain" description="Signal transduction histidine kinase subgroup 2 dimerisation and phosphoacceptor" evidence="9">
    <location>
        <begin position="360"/>
        <end position="432"/>
    </location>
</feature>
<organism evidence="10 11">
    <name type="scientific">Parasulfitobacter algicola</name>
    <dbReference type="NCBI Taxonomy" id="2614809"/>
    <lineage>
        <taxon>Bacteria</taxon>
        <taxon>Pseudomonadati</taxon>
        <taxon>Pseudomonadota</taxon>
        <taxon>Alphaproteobacteria</taxon>
        <taxon>Rhodobacterales</taxon>
        <taxon>Roseobacteraceae</taxon>
        <taxon>Parasulfitobacter</taxon>
    </lineage>
</organism>
<sequence length="561" mass="62984">MAIRIIFLLSMALLPIGLIAIYQTSEVVEEVRKRSELSLLAMTEHAATEERQVVEHAFGAAQALGVVLQLIREDPIRCQQYLERYLNETEMYSFIGLQRTDGVIRCSSVTQEFDFSGSAGFQDLIENPRPYVDVNLDAPISQTSVLIIMQPFFVDDEFNGYVSVSVPHSTVSEASDRIMDRTPLELITFNANGDILTAEGGFDNVEDHLPDGIELAELVGQKPNVFSGVNRNGQEREFAVVPIVPGVVFALGTWSPNIPLLTNFNSIVSPMLFAVVMWVASLIVAYFSVHRLVVRHINQLGTQMRRFAQNRRLPDLQEANMMPLELLDMQKNFQLMAYSLMEEEAQLEDSVREKNVLLKEVHHRVKNNLQLISSIMNMQMRKTSNQETIDVVKRLQDRVLGLATIHRNLYQTENLSQVDASILVKEITNQLLVVGEQPGATIDVQTDLDQIVLYPDQAVPMSLLLSEAITNAIKYVGTETNDERWIKVHLELIDTVNARLVIINSKGSQPPVLGKTGLGSQLIQAFARQLEGSITIEETDEAYQVKVEFPVSEFIDAPLDY</sequence>
<evidence type="ECO:0000256" key="6">
    <source>
        <dbReference type="ARBA" id="ARBA00022777"/>
    </source>
</evidence>
<evidence type="ECO:0000259" key="9">
    <source>
        <dbReference type="Pfam" id="PF07568"/>
    </source>
</evidence>
<dbReference type="InterPro" id="IPR011495">
    <property type="entry name" value="Sig_transdc_His_kin_sub2_dim/P"/>
</dbReference>
<dbReference type="SUPFAM" id="SSF55874">
    <property type="entry name" value="ATPase domain of HSP90 chaperone/DNA topoisomerase II/histidine kinase"/>
    <property type="match status" value="1"/>
</dbReference>
<comment type="catalytic activity">
    <reaction evidence="1">
        <text>ATP + protein L-histidine = ADP + protein N-phospho-L-histidine.</text>
        <dbReference type="EC" id="2.7.13.3"/>
    </reaction>
</comment>
<dbReference type="InterPro" id="IPR036890">
    <property type="entry name" value="HATPase_C_sf"/>
</dbReference>
<keyword evidence="6 10" id="KW-0418">Kinase</keyword>
<dbReference type="Pfam" id="PF07568">
    <property type="entry name" value="HisKA_2"/>
    <property type="match status" value="1"/>
</dbReference>
<dbReference type="EMBL" id="JABUFE010000002">
    <property type="protein sequence ID" value="NSX53999.1"/>
    <property type="molecule type" value="Genomic_DNA"/>
</dbReference>
<proteinExistence type="predicted"/>
<dbReference type="Gene3D" id="3.30.450.20">
    <property type="entry name" value="PAS domain"/>
    <property type="match status" value="2"/>
</dbReference>
<name>A0ABX2IM94_9RHOB</name>
<keyword evidence="4" id="KW-0808">Transferase</keyword>
<dbReference type="RefSeq" id="WP_174135578.1">
    <property type="nucleotide sequence ID" value="NZ_JABUFE010000002.1"/>
</dbReference>
<keyword evidence="5" id="KW-0547">Nucleotide-binding</keyword>
<evidence type="ECO:0000313" key="10">
    <source>
        <dbReference type="EMBL" id="NSX53999.1"/>
    </source>
</evidence>
<feature type="transmembrane region" description="Helical" evidence="8">
    <location>
        <begin position="6"/>
        <end position="24"/>
    </location>
</feature>
<evidence type="ECO:0000256" key="2">
    <source>
        <dbReference type="ARBA" id="ARBA00012438"/>
    </source>
</evidence>
<dbReference type="Gene3D" id="3.30.565.10">
    <property type="entry name" value="Histidine kinase-like ATPase, C-terminal domain"/>
    <property type="match status" value="1"/>
</dbReference>
<evidence type="ECO:0000256" key="1">
    <source>
        <dbReference type="ARBA" id="ARBA00000085"/>
    </source>
</evidence>
<comment type="caution">
    <text evidence="10">The sequence shown here is derived from an EMBL/GenBank/DDBJ whole genome shotgun (WGS) entry which is preliminary data.</text>
</comment>
<evidence type="ECO:0000256" key="7">
    <source>
        <dbReference type="ARBA" id="ARBA00022840"/>
    </source>
</evidence>
<keyword evidence="8" id="KW-0472">Membrane</keyword>
<dbReference type="Proteomes" id="UP000777935">
    <property type="component" value="Unassembled WGS sequence"/>
</dbReference>
<evidence type="ECO:0000313" key="11">
    <source>
        <dbReference type="Proteomes" id="UP000777935"/>
    </source>
</evidence>
<evidence type="ECO:0000256" key="5">
    <source>
        <dbReference type="ARBA" id="ARBA00022741"/>
    </source>
</evidence>
<feature type="transmembrane region" description="Helical" evidence="8">
    <location>
        <begin position="238"/>
        <end position="255"/>
    </location>
</feature>
<dbReference type="GO" id="GO:0016301">
    <property type="term" value="F:kinase activity"/>
    <property type="evidence" value="ECO:0007669"/>
    <property type="project" value="UniProtKB-KW"/>
</dbReference>